<dbReference type="SUPFAM" id="SSF52768">
    <property type="entry name" value="Arginase/deacetylase"/>
    <property type="match status" value="1"/>
</dbReference>
<organism evidence="5 6">
    <name type="scientific">Labrys wisconsinensis</name>
    <dbReference type="NCBI Taxonomy" id="425677"/>
    <lineage>
        <taxon>Bacteria</taxon>
        <taxon>Pseudomonadati</taxon>
        <taxon>Pseudomonadota</taxon>
        <taxon>Alphaproteobacteria</taxon>
        <taxon>Hyphomicrobiales</taxon>
        <taxon>Xanthobacteraceae</taxon>
        <taxon>Labrys</taxon>
    </lineage>
</organism>
<evidence type="ECO:0000256" key="1">
    <source>
        <dbReference type="ARBA" id="ARBA00009227"/>
    </source>
</evidence>
<dbReference type="CDD" id="cd11592">
    <property type="entry name" value="Agmatinase_PAH"/>
    <property type="match status" value="1"/>
</dbReference>
<dbReference type="Proteomes" id="UP001242480">
    <property type="component" value="Unassembled WGS sequence"/>
</dbReference>
<reference evidence="5 6" key="1">
    <citation type="submission" date="2023-07" db="EMBL/GenBank/DDBJ databases">
        <title>Genomic Encyclopedia of Type Strains, Phase IV (KMG-IV): sequencing the most valuable type-strain genomes for metagenomic binning, comparative biology and taxonomic classification.</title>
        <authorList>
            <person name="Goeker M."/>
        </authorList>
    </citation>
    <scope>NUCLEOTIDE SEQUENCE [LARGE SCALE GENOMIC DNA]</scope>
    <source>
        <strain evidence="5 6">DSM 19619</strain>
    </source>
</reference>
<sequence length="327" mass="35254">MAGPAPDPKRPRPTDNAVFGKQILGGVSEPTYGGVLSFMRRRFSRDLSGIDVAVWGIPFDAAVSNRPGARFGPQAVRRASAIFDGDPQYPFRADPFERLAVVDYGDCSFDYARHGEIPACIEAQAGDILDQGPMLVSIGGDHYVTWPLLKTHAARHGPMALVHFDAHQDTWHDDDGRIDHGSFVARAVRHGAVRPERSIQIGIRTHAPDDCGIEIVDGEDLETLGVAAVVERIRRRVGDAKAYLTFDIDCLDPAFAPGTGTPVAGGPSSRQMLMVLRRLGFLDIVGCDLVEVAPAYDHADITAIAGATVVQHYLGLIAERKQGKAGS</sequence>
<dbReference type="RefSeq" id="WP_307271158.1">
    <property type="nucleotide sequence ID" value="NZ_JAUSVX010000003.1"/>
</dbReference>
<dbReference type="GO" id="GO:0008783">
    <property type="term" value="F:agmatinase activity"/>
    <property type="evidence" value="ECO:0007669"/>
    <property type="project" value="UniProtKB-EC"/>
</dbReference>
<dbReference type="InterPro" id="IPR023696">
    <property type="entry name" value="Ureohydrolase_dom_sf"/>
</dbReference>
<evidence type="ECO:0000313" key="5">
    <source>
        <dbReference type="EMBL" id="MDQ0469040.1"/>
    </source>
</evidence>
<dbReference type="EC" id="3.5.3.11" evidence="5"/>
<comment type="caution">
    <text evidence="5">The sequence shown here is derived from an EMBL/GenBank/DDBJ whole genome shotgun (WGS) entry which is preliminary data.</text>
</comment>
<dbReference type="InterPro" id="IPR020855">
    <property type="entry name" value="Ureohydrolase_Mn_BS"/>
</dbReference>
<protein>
    <submittedName>
        <fullName evidence="5">Agmatinase</fullName>
        <ecNumber evidence="5">3.5.3.11</ecNumber>
    </submittedName>
</protein>
<keyword evidence="2" id="KW-0479">Metal-binding</keyword>
<evidence type="ECO:0000256" key="3">
    <source>
        <dbReference type="ARBA" id="ARBA00022801"/>
    </source>
</evidence>
<dbReference type="EMBL" id="JAUSVX010000003">
    <property type="protein sequence ID" value="MDQ0469040.1"/>
    <property type="molecule type" value="Genomic_DNA"/>
</dbReference>
<evidence type="ECO:0000313" key="6">
    <source>
        <dbReference type="Proteomes" id="UP001242480"/>
    </source>
</evidence>
<evidence type="ECO:0000256" key="4">
    <source>
        <dbReference type="RuleBase" id="RU003684"/>
    </source>
</evidence>
<accession>A0ABU0J453</accession>
<keyword evidence="6" id="KW-1185">Reference proteome</keyword>
<evidence type="ECO:0000256" key="2">
    <source>
        <dbReference type="ARBA" id="ARBA00022723"/>
    </source>
</evidence>
<gene>
    <name evidence="5" type="ORF">QO011_002051</name>
</gene>
<dbReference type="NCBIfam" id="NF002564">
    <property type="entry name" value="PRK02190.1"/>
    <property type="match status" value="1"/>
</dbReference>
<dbReference type="InterPro" id="IPR006035">
    <property type="entry name" value="Ureohydrolase"/>
</dbReference>
<comment type="similarity">
    <text evidence="1">Belongs to the arginase family. Agmatinase subfamily.</text>
</comment>
<proteinExistence type="inferred from homology"/>
<keyword evidence="3 4" id="KW-0378">Hydrolase</keyword>
<dbReference type="PROSITE" id="PS51409">
    <property type="entry name" value="ARGINASE_2"/>
    <property type="match status" value="1"/>
</dbReference>
<dbReference type="PIRSF" id="PIRSF036979">
    <property type="entry name" value="Arginase"/>
    <property type="match status" value="1"/>
</dbReference>
<dbReference type="Gene3D" id="3.40.800.10">
    <property type="entry name" value="Ureohydrolase domain"/>
    <property type="match status" value="1"/>
</dbReference>
<dbReference type="Pfam" id="PF00491">
    <property type="entry name" value="Arginase"/>
    <property type="match status" value="1"/>
</dbReference>
<dbReference type="NCBIfam" id="TIGR01230">
    <property type="entry name" value="agmatinase"/>
    <property type="match status" value="1"/>
</dbReference>
<dbReference type="InterPro" id="IPR005925">
    <property type="entry name" value="Agmatinase-rel"/>
</dbReference>
<dbReference type="PANTHER" id="PTHR11358:SF26">
    <property type="entry name" value="GUANIDINO ACID HYDROLASE, MITOCHONDRIAL"/>
    <property type="match status" value="1"/>
</dbReference>
<dbReference type="PANTHER" id="PTHR11358">
    <property type="entry name" value="ARGINASE/AGMATINASE"/>
    <property type="match status" value="1"/>
</dbReference>
<dbReference type="PROSITE" id="PS01053">
    <property type="entry name" value="ARGINASE_1"/>
    <property type="match status" value="1"/>
</dbReference>
<name>A0ABU0J453_9HYPH</name>